<evidence type="ECO:0000256" key="1">
    <source>
        <dbReference type="SAM" id="MobiDB-lite"/>
    </source>
</evidence>
<sequence>RAVRYIILRALVHNDDDDETTPEIHPYIQAASSKKRKERE</sequence>
<organism evidence="2 3">
    <name type="scientific">Trichomalopsis sarcophagae</name>
    <dbReference type="NCBI Taxonomy" id="543379"/>
    <lineage>
        <taxon>Eukaryota</taxon>
        <taxon>Metazoa</taxon>
        <taxon>Ecdysozoa</taxon>
        <taxon>Arthropoda</taxon>
        <taxon>Hexapoda</taxon>
        <taxon>Insecta</taxon>
        <taxon>Pterygota</taxon>
        <taxon>Neoptera</taxon>
        <taxon>Endopterygota</taxon>
        <taxon>Hymenoptera</taxon>
        <taxon>Apocrita</taxon>
        <taxon>Proctotrupomorpha</taxon>
        <taxon>Chalcidoidea</taxon>
        <taxon>Pteromalidae</taxon>
        <taxon>Pteromalinae</taxon>
        <taxon>Trichomalopsis</taxon>
    </lineage>
</organism>
<evidence type="ECO:0000313" key="3">
    <source>
        <dbReference type="Proteomes" id="UP000215335"/>
    </source>
</evidence>
<keyword evidence="3" id="KW-1185">Reference proteome</keyword>
<dbReference type="Proteomes" id="UP000215335">
    <property type="component" value="Unassembled WGS sequence"/>
</dbReference>
<feature type="non-terminal residue" evidence="2">
    <location>
        <position position="1"/>
    </location>
</feature>
<feature type="region of interest" description="Disordered" evidence="1">
    <location>
        <begin position="15"/>
        <end position="40"/>
    </location>
</feature>
<reference evidence="2 3" key="1">
    <citation type="journal article" date="2017" name="Curr. Biol.">
        <title>The Evolution of Venom by Co-option of Single-Copy Genes.</title>
        <authorList>
            <person name="Martinson E.O."/>
            <person name="Mrinalini"/>
            <person name="Kelkar Y.D."/>
            <person name="Chang C.H."/>
            <person name="Werren J.H."/>
        </authorList>
    </citation>
    <scope>NUCLEOTIDE SEQUENCE [LARGE SCALE GENOMIC DNA]</scope>
    <source>
        <strain evidence="2 3">Alberta</strain>
        <tissue evidence="2">Whole body</tissue>
    </source>
</reference>
<comment type="caution">
    <text evidence="2">The sequence shown here is derived from an EMBL/GenBank/DDBJ whole genome shotgun (WGS) entry which is preliminary data.</text>
</comment>
<name>A0A232EX27_9HYME</name>
<accession>A0A232EX27</accession>
<dbReference type="AlphaFoldDB" id="A0A232EX27"/>
<gene>
    <name evidence="2" type="ORF">TSAR_015891</name>
</gene>
<evidence type="ECO:0000313" key="2">
    <source>
        <dbReference type="EMBL" id="OXU22914.1"/>
    </source>
</evidence>
<protein>
    <submittedName>
        <fullName evidence="2">Uncharacterized protein</fullName>
    </submittedName>
</protein>
<proteinExistence type="predicted"/>
<dbReference type="EMBL" id="NNAY01001791">
    <property type="protein sequence ID" value="OXU22914.1"/>
    <property type="molecule type" value="Genomic_DNA"/>
</dbReference>